<keyword evidence="4" id="KW-1185">Reference proteome</keyword>
<feature type="compositionally biased region" description="Low complexity" evidence="1">
    <location>
        <begin position="12"/>
        <end position="31"/>
    </location>
</feature>
<evidence type="ECO:0000256" key="2">
    <source>
        <dbReference type="SAM" id="Phobius"/>
    </source>
</evidence>
<dbReference type="Proteomes" id="UP000198802">
    <property type="component" value="Unassembled WGS sequence"/>
</dbReference>
<evidence type="ECO:0000313" key="3">
    <source>
        <dbReference type="EMBL" id="CUU61059.1"/>
    </source>
</evidence>
<keyword evidence="2" id="KW-1133">Transmembrane helix</keyword>
<feature type="transmembrane region" description="Helical" evidence="2">
    <location>
        <begin position="41"/>
        <end position="61"/>
    </location>
</feature>
<evidence type="ECO:0000313" key="4">
    <source>
        <dbReference type="Proteomes" id="UP000198802"/>
    </source>
</evidence>
<organism evidence="3 4">
    <name type="scientific">Parafrankia irregularis</name>
    <dbReference type="NCBI Taxonomy" id="795642"/>
    <lineage>
        <taxon>Bacteria</taxon>
        <taxon>Bacillati</taxon>
        <taxon>Actinomycetota</taxon>
        <taxon>Actinomycetes</taxon>
        <taxon>Frankiales</taxon>
        <taxon>Frankiaceae</taxon>
        <taxon>Parafrankia</taxon>
    </lineage>
</organism>
<dbReference type="AlphaFoldDB" id="A0A0S4R017"/>
<evidence type="ECO:0000256" key="1">
    <source>
        <dbReference type="SAM" id="MobiDB-lite"/>
    </source>
</evidence>
<proteinExistence type="predicted"/>
<sequence length="230" mass="22530">MVTAPSSVPRTAGAERGARHAGAAPAARLTGGPRRRRRLPYLLLGVVLVIGCATAGLLAGARVGSRAPVLVLARPVAVSHVLAAADIREARISADGLDTIPAGSKDTVLGRPVAYSLPSGTVLSRAAVGAAQVPPRGEAIAAVALKAGQFPTGLSAGSRVAVVVAPAASAVSTASADAARSWPATVVAVVAADTDQTTVVSLQLAEADARALAAAPARQVGVVTVNGTGG</sequence>
<name>A0A0S4R017_9ACTN</name>
<dbReference type="EMBL" id="FAOZ01000054">
    <property type="protein sequence ID" value="CUU61059.1"/>
    <property type="molecule type" value="Genomic_DNA"/>
</dbReference>
<dbReference type="CDD" id="cd11614">
    <property type="entry name" value="SAF_CpaB_FlgA_like"/>
    <property type="match status" value="1"/>
</dbReference>
<gene>
    <name evidence="3" type="ORF">Ga0074812_15419</name>
</gene>
<reference evidence="4" key="1">
    <citation type="submission" date="2015-11" db="EMBL/GenBank/DDBJ databases">
        <authorList>
            <person name="Varghese N."/>
        </authorList>
    </citation>
    <scope>NUCLEOTIDE SEQUENCE [LARGE SCALE GENOMIC DNA]</scope>
    <source>
        <strain evidence="4">DSM 45899</strain>
    </source>
</reference>
<keyword evidence="2" id="KW-0812">Transmembrane</keyword>
<feature type="region of interest" description="Disordered" evidence="1">
    <location>
        <begin position="1"/>
        <end position="31"/>
    </location>
</feature>
<accession>A0A0S4R017</accession>
<keyword evidence="2" id="KW-0472">Membrane</keyword>
<evidence type="ECO:0008006" key="5">
    <source>
        <dbReference type="Google" id="ProtNLM"/>
    </source>
</evidence>
<protein>
    <recommendedName>
        <fullName evidence="5">SAF domain-containing protein</fullName>
    </recommendedName>
</protein>